<dbReference type="GO" id="GO:0000819">
    <property type="term" value="P:sister chromatid segregation"/>
    <property type="evidence" value="ECO:0007669"/>
    <property type="project" value="TreeGrafter"/>
</dbReference>
<evidence type="ECO:0000256" key="2">
    <source>
        <dbReference type="ARBA" id="ARBA00001946"/>
    </source>
</evidence>
<evidence type="ECO:0000256" key="4">
    <source>
        <dbReference type="ARBA" id="ARBA00023125"/>
    </source>
</evidence>
<comment type="cofactor">
    <cofactor evidence="2">
        <name>Mg(2+)</name>
        <dbReference type="ChEBI" id="CHEBI:18420"/>
    </cofactor>
</comment>
<dbReference type="GO" id="GO:0006265">
    <property type="term" value="P:DNA topological change"/>
    <property type="evidence" value="ECO:0007669"/>
    <property type="project" value="UniProtKB-UniRule"/>
</dbReference>
<dbReference type="PANTHER" id="PTHR10169">
    <property type="entry name" value="DNA TOPOISOMERASE/GYRASE"/>
    <property type="match status" value="1"/>
</dbReference>
<dbReference type="InterPro" id="IPR014721">
    <property type="entry name" value="Ribsml_uS5_D2-typ_fold_subgr"/>
</dbReference>
<dbReference type="EC" id="5.6.2.2" evidence="6"/>
<dbReference type="GO" id="GO:0005634">
    <property type="term" value="C:nucleus"/>
    <property type="evidence" value="ECO:0007669"/>
    <property type="project" value="TreeGrafter"/>
</dbReference>
<dbReference type="InterPro" id="IPR020568">
    <property type="entry name" value="Ribosomal_Su5_D2-typ_SF"/>
</dbReference>
<protein>
    <recommendedName>
        <fullName evidence="6">DNA topoisomerase 2</fullName>
        <ecNumber evidence="6">5.6.2.2</ecNumber>
    </recommendedName>
</protein>
<keyword evidence="5 6" id="KW-0413">Isomerase</keyword>
<comment type="function">
    <text evidence="6">Control of topological states of DNA by transient breakage and subsequent rejoining of DNA strands. Topoisomerase II makes double-strand breaks.</text>
</comment>
<dbReference type="EnsemblPlants" id="EMT07904">
    <property type="protein sequence ID" value="EMT07904"/>
    <property type="gene ID" value="F775_01346"/>
</dbReference>
<keyword evidence="4 6" id="KW-0238">DNA-binding</keyword>
<dbReference type="InterPro" id="IPR013506">
    <property type="entry name" value="Topo_IIA_bsu_dom2"/>
</dbReference>
<dbReference type="CDD" id="cd03481">
    <property type="entry name" value="TopoIIA_Trans_ScTopoIIA"/>
    <property type="match status" value="1"/>
</dbReference>
<dbReference type="Gene3D" id="3.30.565.10">
    <property type="entry name" value="Histidine kinase-like ATPase, C-terminal domain"/>
    <property type="match status" value="1"/>
</dbReference>
<evidence type="ECO:0000313" key="8">
    <source>
        <dbReference type="EnsemblPlants" id="EMT07904"/>
    </source>
</evidence>
<dbReference type="SMART" id="SM00433">
    <property type="entry name" value="TOP2c"/>
    <property type="match status" value="1"/>
</dbReference>
<evidence type="ECO:0000256" key="3">
    <source>
        <dbReference type="ARBA" id="ARBA00023029"/>
    </source>
</evidence>
<comment type="catalytic activity">
    <reaction evidence="1 6">
        <text>ATP-dependent breakage, passage and rejoining of double-stranded DNA.</text>
        <dbReference type="EC" id="5.6.2.2"/>
    </reaction>
</comment>
<dbReference type="InterPro" id="IPR036890">
    <property type="entry name" value="HATPase_C_sf"/>
</dbReference>
<comment type="similarity">
    <text evidence="6">Belongs to the type II topoisomerase family.</text>
</comment>
<dbReference type="FunFam" id="3.30.230.10:FF:000008">
    <property type="entry name" value="DNA topoisomerase 2"/>
    <property type="match status" value="1"/>
</dbReference>
<evidence type="ECO:0000256" key="5">
    <source>
        <dbReference type="ARBA" id="ARBA00023235"/>
    </source>
</evidence>
<dbReference type="Gene3D" id="3.30.230.10">
    <property type="match status" value="1"/>
</dbReference>
<organism evidence="8">
    <name type="scientific">Aegilops tauschii</name>
    <name type="common">Tausch's goatgrass</name>
    <name type="synonym">Aegilops squarrosa</name>
    <dbReference type="NCBI Taxonomy" id="37682"/>
    <lineage>
        <taxon>Eukaryota</taxon>
        <taxon>Viridiplantae</taxon>
        <taxon>Streptophyta</taxon>
        <taxon>Embryophyta</taxon>
        <taxon>Tracheophyta</taxon>
        <taxon>Spermatophyta</taxon>
        <taxon>Magnoliopsida</taxon>
        <taxon>Liliopsida</taxon>
        <taxon>Poales</taxon>
        <taxon>Poaceae</taxon>
        <taxon>BOP clade</taxon>
        <taxon>Pooideae</taxon>
        <taxon>Triticodae</taxon>
        <taxon>Triticeae</taxon>
        <taxon>Triticinae</taxon>
        <taxon>Aegilops</taxon>
    </lineage>
</organism>
<keyword evidence="6" id="KW-0547">Nucleotide-binding</keyword>
<dbReference type="GO" id="GO:0005524">
    <property type="term" value="F:ATP binding"/>
    <property type="evidence" value="ECO:0007669"/>
    <property type="project" value="UniProtKB-UniRule"/>
</dbReference>
<dbReference type="GO" id="GO:0003918">
    <property type="term" value="F:DNA topoisomerase type II (double strand cut, ATP-hydrolyzing) activity"/>
    <property type="evidence" value="ECO:0007669"/>
    <property type="project" value="UniProtKB-UniRule"/>
</dbReference>
<comment type="subunit">
    <text evidence="6">Homodimer.</text>
</comment>
<dbReference type="PANTHER" id="PTHR10169:SF38">
    <property type="entry name" value="DNA TOPOISOMERASE 2"/>
    <property type="match status" value="1"/>
</dbReference>
<dbReference type="SUPFAM" id="SSF54211">
    <property type="entry name" value="Ribosomal protein S5 domain 2-like"/>
    <property type="match status" value="1"/>
</dbReference>
<evidence type="ECO:0000256" key="6">
    <source>
        <dbReference type="RuleBase" id="RU362094"/>
    </source>
</evidence>
<name>M8BMB1_AEGTA</name>
<evidence type="ECO:0000256" key="1">
    <source>
        <dbReference type="ARBA" id="ARBA00000185"/>
    </source>
</evidence>
<dbReference type="SUPFAM" id="SSF55874">
    <property type="entry name" value="ATPase domain of HSP90 chaperone/DNA topoisomerase II/histidine kinase"/>
    <property type="match status" value="1"/>
</dbReference>
<evidence type="ECO:0000259" key="7">
    <source>
        <dbReference type="Pfam" id="PF00204"/>
    </source>
</evidence>
<dbReference type="GO" id="GO:0000712">
    <property type="term" value="P:resolution of meiotic recombination intermediates"/>
    <property type="evidence" value="ECO:0007669"/>
    <property type="project" value="TreeGrafter"/>
</dbReference>
<dbReference type="InterPro" id="IPR050634">
    <property type="entry name" value="DNA_Topoisomerase_II"/>
</dbReference>
<reference evidence="8" key="1">
    <citation type="submission" date="2015-06" db="UniProtKB">
        <authorList>
            <consortium name="EnsemblPlants"/>
        </authorList>
    </citation>
    <scope>IDENTIFICATION</scope>
</reference>
<dbReference type="Pfam" id="PF00204">
    <property type="entry name" value="DNA_gyraseB"/>
    <property type="match status" value="1"/>
</dbReference>
<dbReference type="GO" id="GO:0003677">
    <property type="term" value="F:DNA binding"/>
    <property type="evidence" value="ECO:0007669"/>
    <property type="project" value="UniProtKB-UniRule"/>
</dbReference>
<dbReference type="InterPro" id="IPR001241">
    <property type="entry name" value="Topo_IIA"/>
</dbReference>
<feature type="domain" description="DNA topoisomerase type IIA subunit B" evidence="7">
    <location>
        <begin position="86"/>
        <end position="214"/>
    </location>
</feature>
<accession>M8BMB1</accession>
<sequence>MAHASRRKVFSENMGKKSEPEVKMCKQSENWTIVTFKPDLAKFDLTELDHDIVALMRRRVGDMAGILGKSVNVELNGQKVAAKSFSEYVQLYIDSVSKEGVELPSIYQKENDHWEVCVSLSQGQFQQVSFVNGIATIRGGTHVNYVANQIASHLMGIVNKINKQASMKLHTVKGYLWVFVNALIENPLFDSQTKETLTTHQSSFGSTCFLSEDFLKRGM</sequence>
<dbReference type="AlphaFoldDB" id="M8BMB1"/>
<dbReference type="ExpressionAtlas" id="M8BMB1">
    <property type="expression patterns" value="baseline"/>
</dbReference>
<keyword evidence="6" id="KW-0067">ATP-binding</keyword>
<keyword evidence="3 6" id="KW-0799">Topoisomerase</keyword>
<proteinExistence type="inferred from homology"/>